<comment type="caution">
    <text evidence="1">The sequence shown here is derived from an EMBL/GenBank/DDBJ whole genome shotgun (WGS) entry which is preliminary data.</text>
</comment>
<dbReference type="EMBL" id="JAUJEB010000012">
    <property type="protein sequence ID" value="MDN5216989.1"/>
    <property type="molecule type" value="Genomic_DNA"/>
</dbReference>
<dbReference type="Proteomes" id="UP001172083">
    <property type="component" value="Unassembled WGS sequence"/>
</dbReference>
<evidence type="ECO:0000313" key="1">
    <source>
        <dbReference type="EMBL" id="MDN5216989.1"/>
    </source>
</evidence>
<sequence>MPEIVLECKPDEVLIKSLGYTRKMITHQANKGEVVKYLIKNPGAIGIVDQDPGSTEPSFMKDFQKIDKIQFDIDCRFSQKWKTKLIVLRPRLEEWVVKYAKVSKLKLANYSLPNTGKELHKIINSRLKNFERLLEDMHEAKNEALLHLKESLNTKID</sequence>
<organism evidence="1 2">
    <name type="scientific">Agaribacillus aureus</name>
    <dbReference type="NCBI Taxonomy" id="3051825"/>
    <lineage>
        <taxon>Bacteria</taxon>
        <taxon>Pseudomonadati</taxon>
        <taxon>Bacteroidota</taxon>
        <taxon>Cytophagia</taxon>
        <taxon>Cytophagales</taxon>
        <taxon>Splendidivirgaceae</taxon>
        <taxon>Agaribacillus</taxon>
    </lineage>
</organism>
<name>A0ABT8LGQ3_9BACT</name>
<protein>
    <submittedName>
        <fullName evidence="1">Uncharacterized protein</fullName>
    </submittedName>
</protein>
<gene>
    <name evidence="1" type="ORF">QQ020_33270</name>
</gene>
<dbReference type="RefSeq" id="WP_346762327.1">
    <property type="nucleotide sequence ID" value="NZ_JAUJEB010000012.1"/>
</dbReference>
<proteinExistence type="predicted"/>
<accession>A0ABT8LGQ3</accession>
<evidence type="ECO:0000313" key="2">
    <source>
        <dbReference type="Proteomes" id="UP001172083"/>
    </source>
</evidence>
<reference evidence="1" key="1">
    <citation type="submission" date="2023-06" db="EMBL/GenBank/DDBJ databases">
        <title>Genomic of Agaribacillus aureum.</title>
        <authorList>
            <person name="Wang G."/>
        </authorList>
    </citation>
    <scope>NUCLEOTIDE SEQUENCE</scope>
    <source>
        <strain evidence="1">BMA12</strain>
    </source>
</reference>
<keyword evidence="2" id="KW-1185">Reference proteome</keyword>